<accession>K0KJ27</accession>
<feature type="region of interest" description="Disordered" evidence="1">
    <location>
        <begin position="406"/>
        <end position="457"/>
    </location>
</feature>
<gene>
    <name evidence="3" type="primary">ZAN1</name>
    <name evidence="3" type="ORF">BN7_1015</name>
</gene>
<keyword evidence="4" id="KW-1185">Reference proteome</keyword>
<evidence type="ECO:0000313" key="4">
    <source>
        <dbReference type="Proteomes" id="UP000009328"/>
    </source>
</evidence>
<sequence>MSIKFNWILMILIFINSSQAQIAATGPYTYRTNPNFPTTGRITTAESLQGTRVTATRSTVPVTRITPTTQTTRTTQQQQTTQTTTQQTSQPQPTQQTSQPATSEPAPEPSTQPTTEAPSTQPTTQTPSAEPTENPQPQPGVYYSTTTVFTTEQIQNTIYSTIYSTVTFNKDQTSTITNDEVRTEVDNTETIYSQSLSKSTRLTTIPGQQVTSNWVETVTGWSESFTTSTLTIPYPSLSIDVSTITHSNLQTYYQPVETVITNFENSLVVLPNTTYTSQATNILTSTRFEQFITTNFNYEYQTSTHTGTQFATLTYTNGLWYGVTDLLNHATTIQSPDSVETQVADYEFIYGISTITNFKTITEQIAQTTIYQTISSTITSTITEYIQNGETIYPLATITYTFTSTTTEQAQPTQTQAQPQPTQTQAQPTQTEPQPQPTQSQPPQTTPTQTVTVSVSPSSIHTVTSTTSILPTECIPAYNVQTISNSDEETTEGIFEIQTQTNAGNKLNIGGLSILVLIISSFMF</sequence>
<keyword evidence="2" id="KW-0732">Signal</keyword>
<dbReference type="AlphaFoldDB" id="K0KJ27"/>
<feature type="signal peptide" evidence="2">
    <location>
        <begin position="1"/>
        <end position="20"/>
    </location>
</feature>
<dbReference type="InParanoid" id="K0KJ27"/>
<dbReference type="Proteomes" id="UP000009328">
    <property type="component" value="Unassembled WGS sequence"/>
</dbReference>
<dbReference type="PANTHER" id="PTHR24258:SF140">
    <property type="entry name" value="BCDNA.GH08420-RELATED"/>
    <property type="match status" value="1"/>
</dbReference>
<dbReference type="STRING" id="1206466.K0KJ27"/>
<evidence type="ECO:0000313" key="3">
    <source>
        <dbReference type="EMBL" id="CCH41474.1"/>
    </source>
</evidence>
<protein>
    <submittedName>
        <fullName evidence="3">Zonadhesin</fullName>
    </submittedName>
</protein>
<organism evidence="3 4">
    <name type="scientific">Wickerhamomyces ciferrii (strain ATCC 14091 / BCRC 22168 / CBS 111 / JCM 3599 / NBRC 0793 / NRRL Y-1031 F-60-10)</name>
    <name type="common">Yeast</name>
    <name type="synonym">Pichia ciferrii</name>
    <dbReference type="NCBI Taxonomy" id="1206466"/>
    <lineage>
        <taxon>Eukaryota</taxon>
        <taxon>Fungi</taxon>
        <taxon>Dikarya</taxon>
        <taxon>Ascomycota</taxon>
        <taxon>Saccharomycotina</taxon>
        <taxon>Saccharomycetes</taxon>
        <taxon>Phaffomycetales</taxon>
        <taxon>Wickerhamomycetaceae</taxon>
        <taxon>Wickerhamomyces</taxon>
    </lineage>
</organism>
<evidence type="ECO:0000256" key="2">
    <source>
        <dbReference type="SAM" id="SignalP"/>
    </source>
</evidence>
<feature type="region of interest" description="Disordered" evidence="1">
    <location>
        <begin position="47"/>
        <end position="142"/>
    </location>
</feature>
<dbReference type="EMBL" id="CAIF01000020">
    <property type="protein sequence ID" value="CCH41474.1"/>
    <property type="molecule type" value="Genomic_DNA"/>
</dbReference>
<reference evidence="3 4" key="1">
    <citation type="journal article" date="2012" name="Eukaryot. Cell">
        <title>Draft genome sequence of Wickerhamomyces ciferrii NRRL Y-1031 F-60-10.</title>
        <authorList>
            <person name="Schneider J."/>
            <person name="Andrea H."/>
            <person name="Blom J."/>
            <person name="Jaenicke S."/>
            <person name="Ruckert C."/>
            <person name="Schorsch C."/>
            <person name="Szczepanowski R."/>
            <person name="Farwick M."/>
            <person name="Goesmann A."/>
            <person name="Puhler A."/>
            <person name="Schaffer S."/>
            <person name="Tauch A."/>
            <person name="Kohler T."/>
            <person name="Brinkrolf K."/>
        </authorList>
    </citation>
    <scope>NUCLEOTIDE SEQUENCE [LARGE SCALE GENOMIC DNA]</scope>
    <source>
        <strain evidence="4">ATCC 14091 / BCRC 22168 / CBS 111 / JCM 3599 / NBRC 0793 / NRRL Y-1031 F-60-10</strain>
    </source>
</reference>
<dbReference type="PANTHER" id="PTHR24258">
    <property type="entry name" value="SERINE PROTEASE-RELATED"/>
    <property type="match status" value="1"/>
</dbReference>
<feature type="chain" id="PRO_5003834836" evidence="2">
    <location>
        <begin position="21"/>
        <end position="524"/>
    </location>
</feature>
<comment type="caution">
    <text evidence="3">The sequence shown here is derived from an EMBL/GenBank/DDBJ whole genome shotgun (WGS) entry which is preliminary data.</text>
</comment>
<proteinExistence type="predicted"/>
<feature type="compositionally biased region" description="Low complexity" evidence="1">
    <location>
        <begin position="56"/>
        <end position="133"/>
    </location>
</feature>
<name>K0KJ27_WICCF</name>
<dbReference type="HOGENOM" id="CLU_519922_0_0_1"/>
<evidence type="ECO:0000256" key="1">
    <source>
        <dbReference type="SAM" id="MobiDB-lite"/>
    </source>
</evidence>